<proteinExistence type="inferred from homology"/>
<protein>
    <recommendedName>
        <fullName evidence="4">Carbonic anhydrase</fullName>
        <ecNumber evidence="4">4.2.1.1</ecNumber>
    </recommendedName>
</protein>
<feature type="chain" id="PRO_5042662148" description="Carbonic anhydrase" evidence="4">
    <location>
        <begin position="23"/>
        <end position="333"/>
    </location>
</feature>
<dbReference type="GO" id="GO:0004089">
    <property type="term" value="F:carbonate dehydratase activity"/>
    <property type="evidence" value="ECO:0007669"/>
    <property type="project" value="UniProtKB-UniRule"/>
</dbReference>
<evidence type="ECO:0000256" key="3">
    <source>
        <dbReference type="ARBA" id="ARBA00022833"/>
    </source>
</evidence>
<dbReference type="Proteomes" id="UP001378592">
    <property type="component" value="Unassembled WGS sequence"/>
</dbReference>
<dbReference type="PROSITE" id="PS51144">
    <property type="entry name" value="ALPHA_CA_2"/>
    <property type="match status" value="1"/>
</dbReference>
<dbReference type="InterPro" id="IPR001148">
    <property type="entry name" value="CA_dom"/>
</dbReference>
<dbReference type="Pfam" id="PF00194">
    <property type="entry name" value="Carb_anhydrase"/>
    <property type="match status" value="1"/>
</dbReference>
<organism evidence="7 8">
    <name type="scientific">Gryllus longicercus</name>
    <dbReference type="NCBI Taxonomy" id="2509291"/>
    <lineage>
        <taxon>Eukaryota</taxon>
        <taxon>Metazoa</taxon>
        <taxon>Ecdysozoa</taxon>
        <taxon>Arthropoda</taxon>
        <taxon>Hexapoda</taxon>
        <taxon>Insecta</taxon>
        <taxon>Pterygota</taxon>
        <taxon>Neoptera</taxon>
        <taxon>Polyneoptera</taxon>
        <taxon>Orthoptera</taxon>
        <taxon>Ensifera</taxon>
        <taxon>Gryllidea</taxon>
        <taxon>Grylloidea</taxon>
        <taxon>Gryllidae</taxon>
        <taxon>Gryllinae</taxon>
        <taxon>Gryllus</taxon>
    </lineage>
</organism>
<dbReference type="SMART" id="SM01057">
    <property type="entry name" value="Carb_anhydrase"/>
    <property type="match status" value="1"/>
</dbReference>
<comment type="catalytic activity">
    <reaction evidence="4">
        <text>hydrogencarbonate + H(+) = CO2 + H2O</text>
        <dbReference type="Rhea" id="RHEA:10748"/>
        <dbReference type="ChEBI" id="CHEBI:15377"/>
        <dbReference type="ChEBI" id="CHEBI:15378"/>
        <dbReference type="ChEBI" id="CHEBI:16526"/>
        <dbReference type="ChEBI" id="CHEBI:17544"/>
        <dbReference type="EC" id="4.2.1.1"/>
    </reaction>
</comment>
<dbReference type="PANTHER" id="PTHR18952:SF233">
    <property type="entry name" value="CARBONIC ANHYDRASE 14"/>
    <property type="match status" value="1"/>
</dbReference>
<comment type="caution">
    <text evidence="7">The sequence shown here is derived from an EMBL/GenBank/DDBJ whole genome shotgun (WGS) entry which is preliminary data.</text>
</comment>
<feature type="region of interest" description="Disordered" evidence="5">
    <location>
        <begin position="47"/>
        <end position="72"/>
    </location>
</feature>
<evidence type="ECO:0000256" key="1">
    <source>
        <dbReference type="ARBA" id="ARBA00010718"/>
    </source>
</evidence>
<dbReference type="GO" id="GO:0005737">
    <property type="term" value="C:cytoplasm"/>
    <property type="evidence" value="ECO:0007669"/>
    <property type="project" value="TreeGrafter"/>
</dbReference>
<dbReference type="GO" id="GO:0008270">
    <property type="term" value="F:zinc ion binding"/>
    <property type="evidence" value="ECO:0007669"/>
    <property type="project" value="UniProtKB-UniRule"/>
</dbReference>
<dbReference type="EMBL" id="JAZDUA010000166">
    <property type="protein sequence ID" value="KAK7865753.1"/>
    <property type="molecule type" value="Genomic_DNA"/>
</dbReference>
<dbReference type="SUPFAM" id="SSF51069">
    <property type="entry name" value="Carbonic anhydrase"/>
    <property type="match status" value="1"/>
</dbReference>
<feature type="domain" description="Alpha-carbonic anhydrase" evidence="6">
    <location>
        <begin position="72"/>
        <end position="331"/>
    </location>
</feature>
<keyword evidence="8" id="KW-1185">Reference proteome</keyword>
<dbReference type="InterPro" id="IPR036398">
    <property type="entry name" value="CA_dom_sf"/>
</dbReference>
<evidence type="ECO:0000313" key="8">
    <source>
        <dbReference type="Proteomes" id="UP001378592"/>
    </source>
</evidence>
<dbReference type="InterPro" id="IPR023561">
    <property type="entry name" value="Carbonic_anhydrase_a-class"/>
</dbReference>
<feature type="signal peptide" evidence="4">
    <location>
        <begin position="1"/>
        <end position="22"/>
    </location>
</feature>
<sequence length="333" mass="36841">MAKGSQMLLLLATLLGAPGVLCGLHYGHQLASPTSWFNVWFSTPGEGQAGSAGPLGPPRRQRPGSPSRQIAPSFGYSAFNGPDTWTLEWPECAGGRQSPIDLRSDDMLRLRTTSPLRWDGYWRPVNMSMTNTGHTVEVSGDWGSAGTPTLSGGPLEGEYVFSDLHFHWGPDDAVGSEHTVHNVSFPMEMHAVHYKRDYGNKDNAREFDDGLVVVSYLFRRRNTANGALEPLLRAMHDVSGARGLPPAPLRPQPFALSRLLREFEEDYVMYEGSLTTPPCREAVTWLISARPLPVSAQQLEEFRSLIGEDGEVDRNFRPVQPSNGRSVYYVDVE</sequence>
<reference evidence="7 8" key="1">
    <citation type="submission" date="2024-03" db="EMBL/GenBank/DDBJ databases">
        <title>The genome assembly and annotation of the cricket Gryllus longicercus Weissman &amp; Gray.</title>
        <authorList>
            <person name="Szrajer S."/>
            <person name="Gray D."/>
            <person name="Ylla G."/>
        </authorList>
    </citation>
    <scope>NUCLEOTIDE SEQUENCE [LARGE SCALE GENOMIC DNA]</scope>
    <source>
        <strain evidence="7">DAG 2021-001</strain>
        <tissue evidence="7">Whole body minus gut</tissue>
    </source>
</reference>
<comment type="function">
    <text evidence="4">Reversible hydration of carbon dioxide.</text>
</comment>
<evidence type="ECO:0000256" key="4">
    <source>
        <dbReference type="RuleBase" id="RU367011"/>
    </source>
</evidence>
<evidence type="ECO:0000256" key="2">
    <source>
        <dbReference type="ARBA" id="ARBA00022723"/>
    </source>
</evidence>
<evidence type="ECO:0000259" key="6">
    <source>
        <dbReference type="PROSITE" id="PS51144"/>
    </source>
</evidence>
<gene>
    <name evidence="7" type="ORF">R5R35_002084</name>
</gene>
<comment type="similarity">
    <text evidence="1 4">Belongs to the alpha-carbonic anhydrase family.</text>
</comment>
<keyword evidence="4" id="KW-0456">Lyase</keyword>
<dbReference type="InterPro" id="IPR018338">
    <property type="entry name" value="Carbonic_anhydrase_a-class_CS"/>
</dbReference>
<dbReference type="PANTHER" id="PTHR18952">
    <property type="entry name" value="CARBONIC ANHYDRASE"/>
    <property type="match status" value="1"/>
</dbReference>
<comment type="cofactor">
    <cofactor evidence="4">
        <name>Zn(2+)</name>
        <dbReference type="ChEBI" id="CHEBI:29105"/>
    </cofactor>
</comment>
<keyword evidence="3 4" id="KW-0862">Zinc</keyword>
<dbReference type="AlphaFoldDB" id="A0AAN9Z2M5"/>
<name>A0AAN9Z2M5_9ORTH</name>
<evidence type="ECO:0000256" key="5">
    <source>
        <dbReference type="SAM" id="MobiDB-lite"/>
    </source>
</evidence>
<keyword evidence="2 4" id="KW-0479">Metal-binding</keyword>
<dbReference type="Gene3D" id="3.10.200.10">
    <property type="entry name" value="Alpha carbonic anhydrase"/>
    <property type="match status" value="1"/>
</dbReference>
<accession>A0AAN9Z2M5</accession>
<evidence type="ECO:0000313" key="7">
    <source>
        <dbReference type="EMBL" id="KAK7865753.1"/>
    </source>
</evidence>
<keyword evidence="4" id="KW-0732">Signal</keyword>
<dbReference type="CDD" id="cd00326">
    <property type="entry name" value="alpha_CA"/>
    <property type="match status" value="1"/>
</dbReference>
<dbReference type="PROSITE" id="PS00162">
    <property type="entry name" value="ALPHA_CA_1"/>
    <property type="match status" value="1"/>
</dbReference>
<dbReference type="EC" id="4.2.1.1" evidence="4"/>